<dbReference type="EMBL" id="CP060715">
    <property type="protein sequence ID" value="QNN61468.1"/>
    <property type="molecule type" value="Genomic_DNA"/>
</dbReference>
<comment type="similarity">
    <text evidence="1">Belongs to the LysR transcriptional regulatory family.</text>
</comment>
<dbReference type="SUPFAM" id="SSF53850">
    <property type="entry name" value="Periplasmic binding protein-like II"/>
    <property type="match status" value="1"/>
</dbReference>
<dbReference type="Pfam" id="PF00126">
    <property type="entry name" value="HTH_1"/>
    <property type="match status" value="1"/>
</dbReference>
<dbReference type="InterPro" id="IPR036390">
    <property type="entry name" value="WH_DNA-bd_sf"/>
</dbReference>
<protein>
    <submittedName>
        <fullName evidence="6">LysR family transcriptional regulator</fullName>
    </submittedName>
</protein>
<name>A0A7G9S0U3_9FIRM</name>
<dbReference type="AlphaFoldDB" id="A0A7G9S0U3"/>
<feature type="domain" description="HTH lysR-type" evidence="5">
    <location>
        <begin position="1"/>
        <end position="58"/>
    </location>
</feature>
<organism evidence="6 7">
    <name type="scientific">Erysipelothrix inopinata</name>
    <dbReference type="NCBI Taxonomy" id="225084"/>
    <lineage>
        <taxon>Bacteria</taxon>
        <taxon>Bacillati</taxon>
        <taxon>Bacillota</taxon>
        <taxon>Erysipelotrichia</taxon>
        <taxon>Erysipelotrichales</taxon>
        <taxon>Erysipelotrichaceae</taxon>
        <taxon>Erysipelothrix</taxon>
    </lineage>
</organism>
<dbReference type="InterPro" id="IPR000847">
    <property type="entry name" value="LysR_HTH_N"/>
</dbReference>
<dbReference type="PRINTS" id="PR00039">
    <property type="entry name" value="HTHLYSR"/>
</dbReference>
<dbReference type="PANTHER" id="PTHR30126:SF64">
    <property type="entry name" value="HTH-TYPE TRANSCRIPTIONAL REGULATOR CITR"/>
    <property type="match status" value="1"/>
</dbReference>
<evidence type="ECO:0000313" key="7">
    <source>
        <dbReference type="Proteomes" id="UP000515928"/>
    </source>
</evidence>
<dbReference type="PANTHER" id="PTHR30126">
    <property type="entry name" value="HTH-TYPE TRANSCRIPTIONAL REGULATOR"/>
    <property type="match status" value="1"/>
</dbReference>
<keyword evidence="2" id="KW-0805">Transcription regulation</keyword>
<evidence type="ECO:0000259" key="5">
    <source>
        <dbReference type="PROSITE" id="PS50931"/>
    </source>
</evidence>
<keyword evidence="4" id="KW-0804">Transcription</keyword>
<evidence type="ECO:0000313" key="6">
    <source>
        <dbReference type="EMBL" id="QNN61468.1"/>
    </source>
</evidence>
<evidence type="ECO:0000256" key="1">
    <source>
        <dbReference type="ARBA" id="ARBA00009437"/>
    </source>
</evidence>
<sequence>MNISLYQSLINVAKFESITYAAQQANISQPALSQQIRSLEEEMDVQLFNRSPRGVTLTDQGKVFVEYAQQIVDTHHEMIHAMQTPSCSTLTIYSTPIINSYALPCTLFHVSQNFDNYSLNLETFPSDTVEKAIANGRAHIGFIVGESQHPELISIPAFKDPYYLVTSYDSNLPETLDIDELANYPLLMLANSQKSRLLLNQYLNTIGVNIDSLKIPYDMDSIESIKTSITRGYGLAFLPYMVIKKELYNKQLRIVRLKGFDYQCQYSLIRTKRRCYGNEDIIDFITYKLNETKC</sequence>
<dbReference type="InterPro" id="IPR005119">
    <property type="entry name" value="LysR_subst-bd"/>
</dbReference>
<dbReference type="Gene3D" id="1.10.10.10">
    <property type="entry name" value="Winged helix-like DNA-binding domain superfamily/Winged helix DNA-binding domain"/>
    <property type="match status" value="1"/>
</dbReference>
<keyword evidence="7" id="KW-1185">Reference proteome</keyword>
<dbReference type="Pfam" id="PF03466">
    <property type="entry name" value="LysR_substrate"/>
    <property type="match status" value="1"/>
</dbReference>
<gene>
    <name evidence="6" type="ORF">H9L01_03655</name>
</gene>
<dbReference type="RefSeq" id="WP_187534668.1">
    <property type="nucleotide sequence ID" value="NZ_CBCSHU010000013.1"/>
</dbReference>
<evidence type="ECO:0000256" key="2">
    <source>
        <dbReference type="ARBA" id="ARBA00023015"/>
    </source>
</evidence>
<dbReference type="GO" id="GO:0000976">
    <property type="term" value="F:transcription cis-regulatory region binding"/>
    <property type="evidence" value="ECO:0007669"/>
    <property type="project" value="TreeGrafter"/>
</dbReference>
<proteinExistence type="inferred from homology"/>
<dbReference type="InterPro" id="IPR036388">
    <property type="entry name" value="WH-like_DNA-bd_sf"/>
</dbReference>
<evidence type="ECO:0000256" key="3">
    <source>
        <dbReference type="ARBA" id="ARBA00023125"/>
    </source>
</evidence>
<dbReference type="FunFam" id="1.10.10.10:FF:000001">
    <property type="entry name" value="LysR family transcriptional regulator"/>
    <property type="match status" value="1"/>
</dbReference>
<dbReference type="SUPFAM" id="SSF46785">
    <property type="entry name" value="Winged helix' DNA-binding domain"/>
    <property type="match status" value="1"/>
</dbReference>
<dbReference type="GO" id="GO:0003700">
    <property type="term" value="F:DNA-binding transcription factor activity"/>
    <property type="evidence" value="ECO:0007669"/>
    <property type="project" value="InterPro"/>
</dbReference>
<evidence type="ECO:0000256" key="4">
    <source>
        <dbReference type="ARBA" id="ARBA00023163"/>
    </source>
</evidence>
<reference evidence="6 7" key="1">
    <citation type="submission" date="2020-08" db="EMBL/GenBank/DDBJ databases">
        <title>Genome sequence of Erysipelothrix inopinata DSM 15511T.</title>
        <authorList>
            <person name="Hyun D.-W."/>
            <person name="Bae J.-W."/>
        </authorList>
    </citation>
    <scope>NUCLEOTIDE SEQUENCE [LARGE SCALE GENOMIC DNA]</scope>
    <source>
        <strain evidence="6 7">DSM 15511</strain>
    </source>
</reference>
<keyword evidence="3" id="KW-0238">DNA-binding</keyword>
<accession>A0A7G9S0U3</accession>
<dbReference type="Gene3D" id="3.40.190.290">
    <property type="match status" value="1"/>
</dbReference>
<dbReference type="Proteomes" id="UP000515928">
    <property type="component" value="Chromosome"/>
</dbReference>
<dbReference type="KEGG" id="eio:H9L01_03655"/>
<dbReference type="PROSITE" id="PS50931">
    <property type="entry name" value="HTH_LYSR"/>
    <property type="match status" value="1"/>
</dbReference>